<dbReference type="InterPro" id="IPR008942">
    <property type="entry name" value="ENTH_VHS"/>
</dbReference>
<dbReference type="OrthoDB" id="10069473at2759"/>
<dbReference type="PROSITE" id="PS51391">
    <property type="entry name" value="CID"/>
    <property type="match status" value="1"/>
</dbReference>
<dbReference type="Proteomes" id="UP000054886">
    <property type="component" value="Unassembled WGS sequence"/>
</dbReference>
<comment type="caution">
    <text evidence="3">The sequence shown here is derived from an EMBL/GenBank/DDBJ whole genome shotgun (WGS) entry which is preliminary data.</text>
</comment>
<dbReference type="AlphaFoldDB" id="A0A0W0C7S3"/>
<dbReference type="VEuPathDB" id="FungiDB:GVI51_H01001"/>
<evidence type="ECO:0000313" key="3">
    <source>
        <dbReference type="EMBL" id="KTA99083.1"/>
    </source>
</evidence>
<dbReference type="VEuPathDB" id="FungiDB:GW608_H01001"/>
<protein>
    <submittedName>
        <fullName evidence="3">Regulator of Ty1 transposition protein 103</fullName>
    </submittedName>
</protein>
<dbReference type="GO" id="GO:1990269">
    <property type="term" value="F:RNA polymerase II C-terminal domain phosphoserine binding"/>
    <property type="evidence" value="ECO:0007669"/>
    <property type="project" value="EnsemblFungi"/>
</dbReference>
<sequence length="392" mass="44250">MSFSASQFIGKLGTLEDSQESINSASKWLLSQYREADNVANTWKDYMLKDSVKARRKLLGIYLLNHVVQQAKSQKIDHFQKAFSNVVYEVIKNVYPQLHPEMQKKAKRVVDIWYDRGIFPKDILQKLRNSILEINKTAKLDLESGKDKKTSSSRSGSIDKDRTKLSLELPDTIEQYAMLHKELRKLQQNAVSLKTRFDNSASELDPSSHVYEDNYNTVSKIANLAVDAVQKSMDTRQKAIDIIQSVLNAEKKQYEASQTMLTEINFSLMSKNPAKIQQIPEDNVLPTYTSGSNANDSSSDDDSDASDSSESSSDEKEEKQLSDLNDRKRSPDDNLNENDSSKKMKAIENEENVGETEKNELDEAEKNSENNGEDTGGNITSNIQDLLSKLAN</sequence>
<dbReference type="InterPro" id="IPR047883">
    <property type="entry name" value="Rtt103-like_CID"/>
</dbReference>
<feature type="domain" description="CID" evidence="2">
    <location>
        <begin position="1"/>
        <end position="135"/>
    </location>
</feature>
<dbReference type="CDD" id="cd17003">
    <property type="entry name" value="CID_Rtt103"/>
    <property type="match status" value="1"/>
</dbReference>
<name>A0A0W0C7S3_CANGB</name>
<dbReference type="Gene3D" id="1.25.40.90">
    <property type="match status" value="1"/>
</dbReference>
<feature type="compositionally biased region" description="Polar residues" evidence="1">
    <location>
        <begin position="377"/>
        <end position="392"/>
    </location>
</feature>
<dbReference type="VEuPathDB" id="FungiDB:GWK60_H01001"/>
<dbReference type="GO" id="GO:0000785">
    <property type="term" value="C:chromatin"/>
    <property type="evidence" value="ECO:0007669"/>
    <property type="project" value="EnsemblFungi"/>
</dbReference>
<dbReference type="PANTHER" id="PTHR12460:SF0">
    <property type="entry name" value="CID DOMAIN-CONTAINING PROTEIN-RELATED"/>
    <property type="match status" value="1"/>
</dbReference>
<dbReference type="GO" id="GO:0035861">
    <property type="term" value="C:site of double-strand break"/>
    <property type="evidence" value="ECO:0007669"/>
    <property type="project" value="EnsemblFungi"/>
</dbReference>
<dbReference type="PhylomeDB" id="A0A0W0C7S3"/>
<dbReference type="GO" id="GO:0010526">
    <property type="term" value="P:transposable element silencing"/>
    <property type="evidence" value="ECO:0007669"/>
    <property type="project" value="EnsemblFungi"/>
</dbReference>
<dbReference type="VEuPathDB" id="FungiDB:B1J91_H01221g"/>
<gene>
    <name evidence="3" type="ORF">AO440_001951</name>
</gene>
<feature type="compositionally biased region" description="Basic and acidic residues" evidence="1">
    <location>
        <begin position="339"/>
        <end position="348"/>
    </location>
</feature>
<proteinExistence type="predicted"/>
<feature type="compositionally biased region" description="Basic and acidic residues" evidence="1">
    <location>
        <begin position="313"/>
        <end position="332"/>
    </location>
</feature>
<dbReference type="Pfam" id="PF04818">
    <property type="entry name" value="CID"/>
    <property type="match status" value="1"/>
</dbReference>
<dbReference type="GO" id="GO:0031124">
    <property type="term" value="P:mRNA 3'-end processing"/>
    <property type="evidence" value="ECO:0007669"/>
    <property type="project" value="EnsemblFungi"/>
</dbReference>
<evidence type="ECO:0000259" key="2">
    <source>
        <dbReference type="PROSITE" id="PS51391"/>
    </source>
</evidence>
<evidence type="ECO:0000256" key="1">
    <source>
        <dbReference type="SAM" id="MobiDB-lite"/>
    </source>
</evidence>
<organism evidence="3 4">
    <name type="scientific">Candida glabrata</name>
    <name type="common">Yeast</name>
    <name type="synonym">Torulopsis glabrata</name>
    <dbReference type="NCBI Taxonomy" id="5478"/>
    <lineage>
        <taxon>Eukaryota</taxon>
        <taxon>Fungi</taxon>
        <taxon>Dikarya</taxon>
        <taxon>Ascomycota</taxon>
        <taxon>Saccharomycotina</taxon>
        <taxon>Saccharomycetes</taxon>
        <taxon>Saccharomycetales</taxon>
        <taxon>Saccharomycetaceae</taxon>
        <taxon>Nakaseomyces</taxon>
    </lineage>
</organism>
<dbReference type="InterPro" id="IPR006569">
    <property type="entry name" value="CID_dom"/>
</dbReference>
<reference evidence="3 4" key="1">
    <citation type="submission" date="2015-10" db="EMBL/GenBank/DDBJ databases">
        <title>Draft genomes sequences of Candida glabrata isolates 1A, 1B, 2A, 2B, 3A and 3B.</title>
        <authorList>
            <person name="Haavelsrud O.E."/>
            <person name="Gaustad P."/>
        </authorList>
    </citation>
    <scope>NUCLEOTIDE SEQUENCE [LARGE SCALE GENOMIC DNA]</scope>
    <source>
        <strain evidence="3">910700640</strain>
    </source>
</reference>
<feature type="compositionally biased region" description="Acidic residues" evidence="1">
    <location>
        <begin position="298"/>
        <end position="307"/>
    </location>
</feature>
<feature type="compositionally biased region" description="Basic and acidic residues" evidence="1">
    <location>
        <begin position="355"/>
        <end position="368"/>
    </location>
</feature>
<dbReference type="EMBL" id="LLZZ01000148">
    <property type="protein sequence ID" value="KTA99083.1"/>
    <property type="molecule type" value="Genomic_DNA"/>
</dbReference>
<dbReference type="VEuPathDB" id="FungiDB:CAGL0H01221g"/>
<dbReference type="PANTHER" id="PTHR12460">
    <property type="entry name" value="CYCLIN-DEPENDENT KINASE INHIBITOR-RELATED PROTEIN"/>
    <property type="match status" value="1"/>
</dbReference>
<feature type="region of interest" description="Disordered" evidence="1">
    <location>
        <begin position="284"/>
        <end position="392"/>
    </location>
</feature>
<dbReference type="SMART" id="SM00582">
    <property type="entry name" value="RPR"/>
    <property type="match status" value="1"/>
</dbReference>
<dbReference type="OMA" id="HYELDIE"/>
<dbReference type="SUPFAM" id="SSF48464">
    <property type="entry name" value="ENTH/VHS domain"/>
    <property type="match status" value="1"/>
</dbReference>
<evidence type="ECO:0000313" key="4">
    <source>
        <dbReference type="Proteomes" id="UP000054886"/>
    </source>
</evidence>
<accession>A0A0W0C7S3</accession>